<gene>
    <name evidence="2" type="ORF">SAMN02745725_01027</name>
</gene>
<name>A0A1M6DTM6_PSEXY</name>
<keyword evidence="3" id="KW-1185">Reference proteome</keyword>
<organism evidence="2 3">
    <name type="scientific">Pseudobutyrivibrio xylanivorans DSM 14809</name>
    <dbReference type="NCBI Taxonomy" id="1123012"/>
    <lineage>
        <taxon>Bacteria</taxon>
        <taxon>Bacillati</taxon>
        <taxon>Bacillota</taxon>
        <taxon>Clostridia</taxon>
        <taxon>Lachnospirales</taxon>
        <taxon>Lachnospiraceae</taxon>
        <taxon>Pseudobutyrivibrio</taxon>
    </lineage>
</organism>
<proteinExistence type="predicted"/>
<reference evidence="2 3" key="1">
    <citation type="submission" date="2016-11" db="EMBL/GenBank/DDBJ databases">
        <authorList>
            <person name="Jaros S."/>
            <person name="Januszkiewicz K."/>
            <person name="Wedrychowicz H."/>
        </authorList>
    </citation>
    <scope>NUCLEOTIDE SEQUENCE [LARGE SCALE GENOMIC DNA]</scope>
    <source>
        <strain evidence="2 3">DSM 14809</strain>
    </source>
</reference>
<accession>A0A1M6DTM6</accession>
<evidence type="ECO:0000313" key="3">
    <source>
        <dbReference type="Proteomes" id="UP000184185"/>
    </source>
</evidence>
<dbReference type="EMBL" id="FQYQ01000005">
    <property type="protein sequence ID" value="SHI76551.1"/>
    <property type="molecule type" value="Genomic_DNA"/>
</dbReference>
<evidence type="ECO:0000256" key="1">
    <source>
        <dbReference type="SAM" id="Coils"/>
    </source>
</evidence>
<evidence type="ECO:0000313" key="2">
    <source>
        <dbReference type="EMBL" id="SHI76551.1"/>
    </source>
</evidence>
<dbReference type="OrthoDB" id="2041253at2"/>
<protein>
    <submittedName>
        <fullName evidence="2">Uncharacterized protein</fullName>
    </submittedName>
</protein>
<dbReference type="Proteomes" id="UP000184185">
    <property type="component" value="Unassembled WGS sequence"/>
</dbReference>
<sequence>MDVKASNLNLTNKTVIPSRKDGVSNNGVPVLGEEKKLEACSVSFSKEGTEKSKAISFNRDSEAYREYVSRMDEILGKIANGQTVSNKDQQWFDSEVESYVSGHYDGVGEFEFERADVLSKYIEERKAKDREYNRLTEQLKADKELHDGRLFKHLKREHDLQDEENLVKTLTESLQEEKEDFNTNKDNRESEADEEYFKEGFVDRYVEKEVQKMEDSIGRDLKKQVKFSNEDI</sequence>
<feature type="coiled-coil region" evidence="1">
    <location>
        <begin position="118"/>
        <end position="191"/>
    </location>
</feature>
<dbReference type="AlphaFoldDB" id="A0A1M6DTM6"/>
<keyword evidence="1" id="KW-0175">Coiled coil</keyword>
<dbReference type="RefSeq" id="WP_072913623.1">
    <property type="nucleotide sequence ID" value="NZ_FQYQ01000005.1"/>
</dbReference>